<dbReference type="PANTHER" id="PTHR21368">
    <property type="entry name" value="50S RIBOSOMAL PROTEIN L9"/>
    <property type="match status" value="1"/>
</dbReference>
<dbReference type="SUPFAM" id="SSF55653">
    <property type="entry name" value="Ribosomal protein L9 C-domain"/>
    <property type="match status" value="1"/>
</dbReference>
<evidence type="ECO:0000313" key="10">
    <source>
        <dbReference type="EMBL" id="SDK64988.1"/>
    </source>
</evidence>
<sequence>MQVILLERVAKLGQMGEVVKVKEGFARNYLLPQGKAMRASDANIAAFEAKKADLAARNDETRTEAQRLAETLDGATFVIIRSASDAGALYGSVTPRDIAEAAVADGFPVERRQVVLTTPIKDLGLHEVTVHLHPEVEAQITLNVARSPEEAELQASGRSIQDLAAEEDAAAEFEIAELFDDIGSAGRDEDEGGRA</sequence>
<dbReference type="Gene3D" id="3.40.5.10">
    <property type="entry name" value="Ribosomal protein L9, N-terminal domain"/>
    <property type="match status" value="1"/>
</dbReference>
<evidence type="ECO:0000256" key="6">
    <source>
        <dbReference type="ARBA" id="ARBA00035292"/>
    </source>
</evidence>
<dbReference type="InterPro" id="IPR036791">
    <property type="entry name" value="Ribosomal_bL9_C_sf"/>
</dbReference>
<comment type="function">
    <text evidence="7">Binds to the 23S rRNA.</text>
</comment>
<dbReference type="Pfam" id="PF03948">
    <property type="entry name" value="Ribosomal_L9_C"/>
    <property type="match status" value="1"/>
</dbReference>
<evidence type="ECO:0000256" key="4">
    <source>
        <dbReference type="ARBA" id="ARBA00022980"/>
    </source>
</evidence>
<dbReference type="GO" id="GO:0019843">
    <property type="term" value="F:rRNA binding"/>
    <property type="evidence" value="ECO:0007669"/>
    <property type="project" value="UniProtKB-UniRule"/>
</dbReference>
<dbReference type="SUPFAM" id="SSF55658">
    <property type="entry name" value="L9 N-domain-like"/>
    <property type="match status" value="1"/>
</dbReference>
<dbReference type="InterPro" id="IPR020069">
    <property type="entry name" value="Ribosomal_bL9_C"/>
</dbReference>
<dbReference type="Pfam" id="PF01281">
    <property type="entry name" value="Ribosomal_L9_N"/>
    <property type="match status" value="1"/>
</dbReference>
<keyword evidence="2 7" id="KW-0699">rRNA-binding</keyword>
<comment type="similarity">
    <text evidence="1 7">Belongs to the bacterial ribosomal protein bL9 family.</text>
</comment>
<dbReference type="InterPro" id="IPR036935">
    <property type="entry name" value="Ribosomal_bL9_N_sf"/>
</dbReference>
<keyword evidence="4 7" id="KW-0689">Ribosomal protein</keyword>
<dbReference type="InterPro" id="IPR020594">
    <property type="entry name" value="Ribosomal_bL9_bac/chp"/>
</dbReference>
<dbReference type="InterPro" id="IPR020070">
    <property type="entry name" value="Ribosomal_bL9_N"/>
</dbReference>
<gene>
    <name evidence="7" type="primary">rplI</name>
    <name evidence="10" type="ORF">SAMN04487971_102126</name>
</gene>
<dbReference type="AlphaFoldDB" id="A0A1G9DM66"/>
<dbReference type="PROSITE" id="PS00651">
    <property type="entry name" value="RIBOSOMAL_L9"/>
    <property type="match status" value="1"/>
</dbReference>
<dbReference type="EMBL" id="FNGE01000002">
    <property type="protein sequence ID" value="SDK64988.1"/>
    <property type="molecule type" value="Genomic_DNA"/>
</dbReference>
<feature type="domain" description="Ribosomal protein L9" evidence="9">
    <location>
        <begin position="13"/>
        <end position="40"/>
    </location>
</feature>
<dbReference type="NCBIfam" id="TIGR00158">
    <property type="entry name" value="L9"/>
    <property type="match status" value="1"/>
</dbReference>
<dbReference type="STRING" id="525640.SAMN04487971_102126"/>
<evidence type="ECO:0000256" key="8">
    <source>
        <dbReference type="SAM" id="Coils"/>
    </source>
</evidence>
<evidence type="ECO:0000256" key="5">
    <source>
        <dbReference type="ARBA" id="ARBA00023274"/>
    </source>
</evidence>
<accession>A0A1G9DM66</accession>
<dbReference type="OrthoDB" id="9788336at2"/>
<dbReference type="InterPro" id="IPR009027">
    <property type="entry name" value="Ribosomal_bL9/RNase_H1_N"/>
</dbReference>
<keyword evidence="11" id="KW-1185">Reference proteome</keyword>
<dbReference type="InterPro" id="IPR000244">
    <property type="entry name" value="Ribosomal_bL9"/>
</dbReference>
<reference evidence="11" key="1">
    <citation type="submission" date="2016-10" db="EMBL/GenBank/DDBJ databases">
        <authorList>
            <person name="Varghese N."/>
            <person name="Submissions S."/>
        </authorList>
    </citation>
    <scope>NUCLEOTIDE SEQUENCE [LARGE SCALE GENOMIC DNA]</scope>
    <source>
        <strain evidence="11">CGMCC 1.7655</strain>
    </source>
</reference>
<dbReference type="Gene3D" id="3.10.430.100">
    <property type="entry name" value="Ribosomal protein L9, C-terminal domain"/>
    <property type="match status" value="1"/>
</dbReference>
<keyword evidence="3 7" id="KW-0694">RNA-binding</keyword>
<evidence type="ECO:0000256" key="2">
    <source>
        <dbReference type="ARBA" id="ARBA00022730"/>
    </source>
</evidence>
<evidence type="ECO:0000256" key="1">
    <source>
        <dbReference type="ARBA" id="ARBA00010605"/>
    </source>
</evidence>
<dbReference type="GO" id="GO:0006412">
    <property type="term" value="P:translation"/>
    <property type="evidence" value="ECO:0007669"/>
    <property type="project" value="UniProtKB-UniRule"/>
</dbReference>
<proteinExistence type="inferred from homology"/>
<dbReference type="HAMAP" id="MF_00503">
    <property type="entry name" value="Ribosomal_bL9"/>
    <property type="match status" value="1"/>
</dbReference>
<dbReference type="GO" id="GO:1990904">
    <property type="term" value="C:ribonucleoprotein complex"/>
    <property type="evidence" value="ECO:0007669"/>
    <property type="project" value="UniProtKB-KW"/>
</dbReference>
<dbReference type="Proteomes" id="UP000199555">
    <property type="component" value="Unassembled WGS sequence"/>
</dbReference>
<keyword evidence="8" id="KW-0175">Coiled coil</keyword>
<protein>
    <recommendedName>
        <fullName evidence="6 7">Large ribosomal subunit protein bL9</fullName>
    </recommendedName>
</protein>
<name>A0A1G9DM66_9RHOB</name>
<evidence type="ECO:0000259" key="9">
    <source>
        <dbReference type="PROSITE" id="PS00651"/>
    </source>
</evidence>
<dbReference type="GO" id="GO:0003735">
    <property type="term" value="F:structural constituent of ribosome"/>
    <property type="evidence" value="ECO:0007669"/>
    <property type="project" value="InterPro"/>
</dbReference>
<evidence type="ECO:0000256" key="3">
    <source>
        <dbReference type="ARBA" id="ARBA00022884"/>
    </source>
</evidence>
<feature type="coiled-coil region" evidence="8">
    <location>
        <begin position="44"/>
        <end position="71"/>
    </location>
</feature>
<dbReference type="GO" id="GO:0005840">
    <property type="term" value="C:ribosome"/>
    <property type="evidence" value="ECO:0007669"/>
    <property type="project" value="UniProtKB-KW"/>
</dbReference>
<evidence type="ECO:0000313" key="11">
    <source>
        <dbReference type="Proteomes" id="UP000199555"/>
    </source>
</evidence>
<dbReference type="RefSeq" id="WP_090752371.1">
    <property type="nucleotide sequence ID" value="NZ_FNGE01000002.1"/>
</dbReference>
<organism evidence="10 11">
    <name type="scientific">Paracoccus chinensis</name>
    <dbReference type="NCBI Taxonomy" id="525640"/>
    <lineage>
        <taxon>Bacteria</taxon>
        <taxon>Pseudomonadati</taxon>
        <taxon>Pseudomonadota</taxon>
        <taxon>Alphaproteobacteria</taxon>
        <taxon>Rhodobacterales</taxon>
        <taxon>Paracoccaceae</taxon>
        <taxon>Paracoccus</taxon>
    </lineage>
</organism>
<keyword evidence="5 7" id="KW-0687">Ribonucleoprotein</keyword>
<evidence type="ECO:0000256" key="7">
    <source>
        <dbReference type="HAMAP-Rule" id="MF_00503"/>
    </source>
</evidence>